<evidence type="ECO:0000256" key="14">
    <source>
        <dbReference type="RuleBase" id="RU000589"/>
    </source>
</evidence>
<dbReference type="CDD" id="cd15798">
    <property type="entry name" value="PMEI-like_3"/>
    <property type="match status" value="1"/>
</dbReference>
<keyword evidence="7 14" id="KW-0378">Hydrolase</keyword>
<keyword evidence="9" id="KW-1015">Disulfide bond</keyword>
<dbReference type="InterPro" id="IPR011050">
    <property type="entry name" value="Pectin_lyase_fold/virulence"/>
</dbReference>
<dbReference type="Pfam" id="PF01095">
    <property type="entry name" value="Pectinesterase"/>
    <property type="match status" value="1"/>
</dbReference>
<comment type="caution">
    <text evidence="17">The sequence shown here is derived from an EMBL/GenBank/DDBJ whole genome shotgun (WGS) entry which is preliminary data.</text>
</comment>
<keyword evidence="15" id="KW-0472">Membrane</keyword>
<comment type="pathway">
    <text evidence="2 14">Glycan metabolism; pectin degradation; 2-dehydro-3-deoxy-D-gluconate from pectin: step 1/5.</text>
</comment>
<feature type="transmembrane region" description="Helical" evidence="15">
    <location>
        <begin position="56"/>
        <end position="75"/>
    </location>
</feature>
<dbReference type="SMART" id="SM00856">
    <property type="entry name" value="PMEI"/>
    <property type="match status" value="1"/>
</dbReference>
<dbReference type="PROSITE" id="PS00503">
    <property type="entry name" value="PECTINESTERASE_2"/>
    <property type="match status" value="1"/>
</dbReference>
<dbReference type="InterPro" id="IPR033131">
    <property type="entry name" value="Pectinesterase_Asp_AS"/>
</dbReference>
<keyword evidence="15" id="KW-1133">Transmembrane helix</keyword>
<keyword evidence="18" id="KW-1185">Reference proteome</keyword>
<evidence type="ECO:0000256" key="7">
    <source>
        <dbReference type="ARBA" id="ARBA00022801"/>
    </source>
</evidence>
<dbReference type="SUPFAM" id="SSF101148">
    <property type="entry name" value="Plant invertase/pectin methylesterase inhibitor"/>
    <property type="match status" value="1"/>
</dbReference>
<keyword evidence="10" id="KW-0325">Glycoprotein</keyword>
<evidence type="ECO:0000259" key="16">
    <source>
        <dbReference type="SMART" id="SM00856"/>
    </source>
</evidence>
<comment type="catalytic activity">
    <reaction evidence="11 14">
        <text>[(1-&gt;4)-alpha-D-galacturonosyl methyl ester](n) + n H2O = [(1-&gt;4)-alpha-D-galacturonosyl](n) + n methanol + n H(+)</text>
        <dbReference type="Rhea" id="RHEA:22380"/>
        <dbReference type="Rhea" id="RHEA-COMP:14570"/>
        <dbReference type="Rhea" id="RHEA-COMP:14573"/>
        <dbReference type="ChEBI" id="CHEBI:15377"/>
        <dbReference type="ChEBI" id="CHEBI:15378"/>
        <dbReference type="ChEBI" id="CHEBI:17790"/>
        <dbReference type="ChEBI" id="CHEBI:140522"/>
        <dbReference type="ChEBI" id="CHEBI:140523"/>
        <dbReference type="EC" id="3.1.1.11"/>
    </reaction>
</comment>
<evidence type="ECO:0000256" key="12">
    <source>
        <dbReference type="ARBA" id="ARBA00057335"/>
    </source>
</evidence>
<dbReference type="PROSITE" id="PS00800">
    <property type="entry name" value="PECTINESTERASE_1"/>
    <property type="match status" value="1"/>
</dbReference>
<sequence>MAYVYTSHYITRHLIPRQNKQPIPTSMASSFLEPYGKIDDADQARLDARRKTRKRVLIIALSSLLFLTIILASVLGTRSANSNHHDTQNDAAAMKSVAAVCGVTLYKDSCYQTLSSAAKSGHLHPEDLFKLSVQVAVSAVEKASDYFSKTSKNYDNTTAAAVADCVELLDLAADHLNDTYSSSSGPTNVADVVDDVRTWLSSAATYQDTCLDGLREAGVLDVDGDVAGMRNATELTSNSLAIVTWMGKVAGSFRGVGRRRRLLGKGPEWLLGRAGYRELLAEKGEDLKKKADAVVGAGGKYKTIEKALKAVPKKSKERFVIYVKKGVYKENVKVEKTMWNVIMVGDGMDATVVTGGLNVVDGTPTFRTATFAVFGKGFMARDMGFKNTAGPSKHQAVALMSNADQSIFYRCSFDAYQDTLYAHANRQFYRECNITGTVDFIFGNSAAVIQNSNILPRVPMSGQKNTITAQGKTDPNQNTGIAIQNCKILPYKGNTNGLSAVKNYLGRPWKAYSTTAFVGSEIGGLIDPQGWLAWTGTTAPPTIYYAEYGNFGAGADTKKRVKWKGVKFMNKKEAEKFSVKAFIQGDKWIPASGATYN</sequence>
<keyword evidence="8 14" id="KW-0063">Aspartyl esterase</keyword>
<dbReference type="GO" id="GO:0045490">
    <property type="term" value="P:pectin catabolic process"/>
    <property type="evidence" value="ECO:0007669"/>
    <property type="project" value="UniProtKB-UniRule"/>
</dbReference>
<comment type="subcellular location">
    <subcellularLocation>
        <location evidence="1 14">Secreted</location>
        <location evidence="1 14">Cell wall</location>
    </subcellularLocation>
</comment>
<evidence type="ECO:0000256" key="11">
    <source>
        <dbReference type="ARBA" id="ARBA00047928"/>
    </source>
</evidence>
<feature type="active site" evidence="13">
    <location>
        <position position="439"/>
    </location>
</feature>
<evidence type="ECO:0000256" key="6">
    <source>
        <dbReference type="ARBA" id="ARBA00022512"/>
    </source>
</evidence>
<gene>
    <name evidence="17" type="ORF">LITE_LOCUS14801</name>
</gene>
<evidence type="ECO:0000256" key="2">
    <source>
        <dbReference type="ARBA" id="ARBA00005184"/>
    </source>
</evidence>
<accession>A0AAV0JKT3</accession>
<reference evidence="17" key="1">
    <citation type="submission" date="2022-08" db="EMBL/GenBank/DDBJ databases">
        <authorList>
            <person name="Gutierrez-Valencia J."/>
        </authorList>
    </citation>
    <scope>NUCLEOTIDE SEQUENCE</scope>
</reference>
<evidence type="ECO:0000256" key="8">
    <source>
        <dbReference type="ARBA" id="ARBA00023085"/>
    </source>
</evidence>
<comment type="function">
    <text evidence="12 14">Acts in the modification of cell walls via demethylesterification of cell wall pectin.</text>
</comment>
<evidence type="ECO:0000256" key="10">
    <source>
        <dbReference type="ARBA" id="ARBA00023180"/>
    </source>
</evidence>
<evidence type="ECO:0000313" key="17">
    <source>
        <dbReference type="EMBL" id="CAI0410510.1"/>
    </source>
</evidence>
<dbReference type="InterPro" id="IPR000070">
    <property type="entry name" value="Pectinesterase_cat"/>
</dbReference>
<keyword evidence="14" id="KW-0961">Cell wall biogenesis/degradation</keyword>
<dbReference type="EMBL" id="CAMGYJ010000005">
    <property type="protein sequence ID" value="CAI0410510.1"/>
    <property type="molecule type" value="Genomic_DNA"/>
</dbReference>
<evidence type="ECO:0000256" key="13">
    <source>
        <dbReference type="PROSITE-ProRule" id="PRU10040"/>
    </source>
</evidence>
<dbReference type="InterPro" id="IPR006501">
    <property type="entry name" value="Pectinesterase_inhib_dom"/>
</dbReference>
<dbReference type="SUPFAM" id="SSF51126">
    <property type="entry name" value="Pectin lyase-like"/>
    <property type="match status" value="1"/>
</dbReference>
<keyword evidence="15" id="KW-0812">Transmembrane</keyword>
<evidence type="ECO:0000256" key="5">
    <source>
        <dbReference type="ARBA" id="ARBA00013229"/>
    </source>
</evidence>
<dbReference type="PANTHER" id="PTHR31707">
    <property type="entry name" value="PECTINESTERASE"/>
    <property type="match status" value="1"/>
</dbReference>
<dbReference type="FunFam" id="1.20.140.40:FF:000001">
    <property type="entry name" value="Pectinesterase"/>
    <property type="match status" value="1"/>
</dbReference>
<evidence type="ECO:0000256" key="4">
    <source>
        <dbReference type="ARBA" id="ARBA00007786"/>
    </source>
</evidence>
<dbReference type="Proteomes" id="UP001154282">
    <property type="component" value="Unassembled WGS sequence"/>
</dbReference>
<keyword evidence="14" id="KW-0964">Secreted</keyword>
<comment type="similarity">
    <text evidence="3">In the N-terminal section; belongs to the PMEI family.</text>
</comment>
<proteinExistence type="inferred from homology"/>
<dbReference type="FunFam" id="2.160.20.10:FF:000001">
    <property type="entry name" value="Pectinesterase"/>
    <property type="match status" value="1"/>
</dbReference>
<dbReference type="GO" id="GO:0030599">
    <property type="term" value="F:pectinesterase activity"/>
    <property type="evidence" value="ECO:0007669"/>
    <property type="project" value="UniProtKB-UniRule"/>
</dbReference>
<evidence type="ECO:0000256" key="1">
    <source>
        <dbReference type="ARBA" id="ARBA00004191"/>
    </source>
</evidence>
<dbReference type="GO" id="GO:0042545">
    <property type="term" value="P:cell wall modification"/>
    <property type="evidence" value="ECO:0007669"/>
    <property type="project" value="UniProtKB-UniRule"/>
</dbReference>
<evidence type="ECO:0000256" key="3">
    <source>
        <dbReference type="ARBA" id="ARBA00006027"/>
    </source>
</evidence>
<dbReference type="Gene3D" id="1.20.140.40">
    <property type="entry name" value="Invertase/pectin methylesterase inhibitor family protein"/>
    <property type="match status" value="1"/>
</dbReference>
<name>A0AAV0JKT3_9ROSI</name>
<dbReference type="InterPro" id="IPR018040">
    <property type="entry name" value="Pectinesterase_Tyr_AS"/>
</dbReference>
<dbReference type="GO" id="GO:0004857">
    <property type="term" value="F:enzyme inhibitor activity"/>
    <property type="evidence" value="ECO:0007669"/>
    <property type="project" value="InterPro"/>
</dbReference>
<evidence type="ECO:0000256" key="9">
    <source>
        <dbReference type="ARBA" id="ARBA00023157"/>
    </source>
</evidence>
<keyword evidence="6 14" id="KW-0134">Cell wall</keyword>
<evidence type="ECO:0000313" key="18">
    <source>
        <dbReference type="Proteomes" id="UP001154282"/>
    </source>
</evidence>
<dbReference type="NCBIfam" id="TIGR01614">
    <property type="entry name" value="PME_inhib"/>
    <property type="match status" value="1"/>
</dbReference>
<comment type="similarity">
    <text evidence="4">In the C-terminal section; belongs to the pectinesterase family.</text>
</comment>
<protein>
    <recommendedName>
        <fullName evidence="5 14">Pectinesterase</fullName>
        <ecNumber evidence="5 14">3.1.1.11</ecNumber>
    </recommendedName>
</protein>
<dbReference type="InterPro" id="IPR012334">
    <property type="entry name" value="Pectin_lyas_fold"/>
</dbReference>
<dbReference type="InterPro" id="IPR035513">
    <property type="entry name" value="Invertase/methylesterase_inhib"/>
</dbReference>
<dbReference type="Gene3D" id="2.160.20.10">
    <property type="entry name" value="Single-stranded right-handed beta-helix, Pectin lyase-like"/>
    <property type="match status" value="1"/>
</dbReference>
<evidence type="ECO:0000256" key="15">
    <source>
        <dbReference type="SAM" id="Phobius"/>
    </source>
</evidence>
<organism evidence="17 18">
    <name type="scientific">Linum tenue</name>
    <dbReference type="NCBI Taxonomy" id="586396"/>
    <lineage>
        <taxon>Eukaryota</taxon>
        <taxon>Viridiplantae</taxon>
        <taxon>Streptophyta</taxon>
        <taxon>Embryophyta</taxon>
        <taxon>Tracheophyta</taxon>
        <taxon>Spermatophyta</taxon>
        <taxon>Magnoliopsida</taxon>
        <taxon>eudicotyledons</taxon>
        <taxon>Gunneridae</taxon>
        <taxon>Pentapetalae</taxon>
        <taxon>rosids</taxon>
        <taxon>fabids</taxon>
        <taxon>Malpighiales</taxon>
        <taxon>Linaceae</taxon>
        <taxon>Linum</taxon>
    </lineage>
</organism>
<dbReference type="AlphaFoldDB" id="A0AAV0JKT3"/>
<dbReference type="Pfam" id="PF04043">
    <property type="entry name" value="PMEI"/>
    <property type="match status" value="1"/>
</dbReference>
<dbReference type="EC" id="3.1.1.11" evidence="5 14"/>
<feature type="domain" description="Pectinesterase inhibitor" evidence="16">
    <location>
        <begin position="92"/>
        <end position="242"/>
    </location>
</feature>